<evidence type="ECO:0000256" key="3">
    <source>
        <dbReference type="ARBA" id="ARBA00022448"/>
    </source>
</evidence>
<sequence length="824" mass="90639">MKHPIIVGCLSCSLLSAHAKEAIDLGAMEVSSTTETASSSSPQPAATAYDSFDPLDTGLSVINRETIAAGYEGGTDFTGLLQNLPFVQMDTERQAGTAEAAQSLRPSDFSISGGNYYDNSILIDGVSATSIMDVSSKSKNDFNEVYGQTSQTLYVDTSLIGSVDVLDSNISARYGDFIGGVVDIKLRQPARKFGVSVSGGFQNDSMVSYRKSGNGEVTKEKPDFTKYQSSFSVDMPLSERLFVLASISRSESAVSYNMSENYGGNQFKTGDRSSNYLLKALYEYSDALSLEGQLVYSPYRSEHQPDNSINSLNLNRSDGLSAYVAANGVRGAGNWQHKLSYQLSDASREWDGDRFQWPSKAASVNWCDSTNCTEGGFGSLDQTQQDIAYHFTFNQPLAGGDLSLGSELRYTVARKQRPQDNRYYSGGKVMNSGVTANCAAGDPACRGDVVLTQYSDYAAYDAEVALFSQAVWAEYFRRIGAVELRAGARLNHDDFLGNLNLSPRVSANWSLFDDTYLTLGANRYYAANMVGYAIRSQYPDSYFYRRSVNTTNGEVGSWALGSTSRSTDYGQGDLKTPYSDELTAALTFPAPLDGHFRVKGVYRQNRDGFANSQRDKVSFEPGDGSKSTTTTLYTLTNDGKSDYKGLALEWQGQVERHSFNANITWSKTKTFGDTSSYFDYTDPQEQVYYQGRVIGMDELYALNERSNFAAPIRAAAGWTARWSTQLQTNASLNYRGGYDFLGDSGNDVKVDGSSYDRYEQITIGSFTTVNLNARYLLPKWQQHLMSVDVRVSNVFNRTPEIASNSSSASYRLGRSVWLGLNCSY</sequence>
<keyword evidence="10" id="KW-0732">Signal</keyword>
<organism evidence="12 13">
    <name type="scientific">Iodobacter ciconiae</name>
    <dbReference type="NCBI Taxonomy" id="2496266"/>
    <lineage>
        <taxon>Bacteria</taxon>
        <taxon>Pseudomonadati</taxon>
        <taxon>Pseudomonadota</taxon>
        <taxon>Betaproteobacteria</taxon>
        <taxon>Neisseriales</taxon>
        <taxon>Chitinibacteraceae</taxon>
        <taxon>Iodobacter</taxon>
    </lineage>
</organism>
<evidence type="ECO:0000256" key="8">
    <source>
        <dbReference type="ARBA" id="ARBA00023237"/>
    </source>
</evidence>
<evidence type="ECO:0000256" key="1">
    <source>
        <dbReference type="ARBA" id="ARBA00004571"/>
    </source>
</evidence>
<keyword evidence="13" id="KW-1185">Reference proteome</keyword>
<evidence type="ECO:0000259" key="11">
    <source>
        <dbReference type="Pfam" id="PF07715"/>
    </source>
</evidence>
<gene>
    <name evidence="12" type="ORF">EJO50_12055</name>
</gene>
<dbReference type="OrthoDB" id="9766643at2"/>
<dbReference type="Proteomes" id="UP000282438">
    <property type="component" value="Chromosome"/>
</dbReference>
<dbReference type="KEGG" id="iod:EJO50_12055"/>
<dbReference type="InterPro" id="IPR012910">
    <property type="entry name" value="Plug_dom"/>
</dbReference>
<feature type="signal peptide" evidence="10">
    <location>
        <begin position="1"/>
        <end position="19"/>
    </location>
</feature>
<evidence type="ECO:0000256" key="9">
    <source>
        <dbReference type="PROSITE-ProRule" id="PRU01360"/>
    </source>
</evidence>
<dbReference type="GO" id="GO:0009279">
    <property type="term" value="C:cell outer membrane"/>
    <property type="evidence" value="ECO:0007669"/>
    <property type="project" value="UniProtKB-SubCell"/>
</dbReference>
<dbReference type="RefSeq" id="WP_125974482.1">
    <property type="nucleotide sequence ID" value="NZ_CP034433.1"/>
</dbReference>
<reference evidence="12 13" key="1">
    <citation type="submission" date="2018-12" db="EMBL/GenBank/DDBJ databases">
        <title>Complete genome sequence of Iodobacter sp. H11R3.</title>
        <authorList>
            <person name="Bae J.-W."/>
        </authorList>
    </citation>
    <scope>NUCLEOTIDE SEQUENCE [LARGE SCALE GENOMIC DNA]</scope>
    <source>
        <strain evidence="12 13">H11R3</strain>
    </source>
</reference>
<feature type="chain" id="PRO_5019082057" description="TonB-dependent receptor plug domain-containing protein" evidence="10">
    <location>
        <begin position="20"/>
        <end position="824"/>
    </location>
</feature>
<keyword evidence="5 9" id="KW-0812">Transmembrane</keyword>
<feature type="domain" description="TonB-dependent receptor plug" evidence="11">
    <location>
        <begin position="59"/>
        <end position="181"/>
    </location>
</feature>
<accession>A0A3S8ZUL8</accession>
<dbReference type="AlphaFoldDB" id="A0A3S8ZUL8"/>
<keyword evidence="8 9" id="KW-0998">Cell outer membrane</keyword>
<comment type="subcellular location">
    <subcellularLocation>
        <location evidence="1 9">Cell outer membrane</location>
        <topology evidence="1 9">Multi-pass membrane protein</topology>
    </subcellularLocation>
</comment>
<dbReference type="PROSITE" id="PS52016">
    <property type="entry name" value="TONB_DEPENDENT_REC_3"/>
    <property type="match status" value="1"/>
</dbReference>
<keyword evidence="3 9" id="KW-0813">Transport</keyword>
<proteinExistence type="inferred from homology"/>
<evidence type="ECO:0000256" key="10">
    <source>
        <dbReference type="SAM" id="SignalP"/>
    </source>
</evidence>
<evidence type="ECO:0000256" key="6">
    <source>
        <dbReference type="ARBA" id="ARBA00023136"/>
    </source>
</evidence>
<evidence type="ECO:0000256" key="2">
    <source>
        <dbReference type="ARBA" id="ARBA00009810"/>
    </source>
</evidence>
<keyword evidence="4 9" id="KW-1134">Transmembrane beta strand</keyword>
<keyword evidence="6 9" id="KW-0472">Membrane</keyword>
<name>A0A3S8ZUL8_9NEIS</name>
<comment type="similarity">
    <text evidence="2 9">Belongs to the TonB-dependent receptor family.</text>
</comment>
<evidence type="ECO:0000313" key="12">
    <source>
        <dbReference type="EMBL" id="AZN37149.1"/>
    </source>
</evidence>
<evidence type="ECO:0000256" key="7">
    <source>
        <dbReference type="ARBA" id="ARBA00023170"/>
    </source>
</evidence>
<dbReference type="InterPro" id="IPR036942">
    <property type="entry name" value="Beta-barrel_TonB_sf"/>
</dbReference>
<dbReference type="Gene3D" id="2.40.170.20">
    <property type="entry name" value="TonB-dependent receptor, beta-barrel domain"/>
    <property type="match status" value="1"/>
</dbReference>
<evidence type="ECO:0000256" key="4">
    <source>
        <dbReference type="ARBA" id="ARBA00022452"/>
    </source>
</evidence>
<protein>
    <recommendedName>
        <fullName evidence="11">TonB-dependent receptor plug domain-containing protein</fullName>
    </recommendedName>
</protein>
<dbReference type="SUPFAM" id="SSF56935">
    <property type="entry name" value="Porins"/>
    <property type="match status" value="1"/>
</dbReference>
<dbReference type="Pfam" id="PF07715">
    <property type="entry name" value="Plug"/>
    <property type="match status" value="1"/>
</dbReference>
<dbReference type="Gene3D" id="2.170.130.10">
    <property type="entry name" value="TonB-dependent receptor, plug domain"/>
    <property type="match status" value="1"/>
</dbReference>
<dbReference type="InterPro" id="IPR039426">
    <property type="entry name" value="TonB-dep_rcpt-like"/>
</dbReference>
<dbReference type="InterPro" id="IPR037066">
    <property type="entry name" value="Plug_dom_sf"/>
</dbReference>
<keyword evidence="7" id="KW-0675">Receptor</keyword>
<dbReference type="EMBL" id="CP034433">
    <property type="protein sequence ID" value="AZN37149.1"/>
    <property type="molecule type" value="Genomic_DNA"/>
</dbReference>
<evidence type="ECO:0000256" key="5">
    <source>
        <dbReference type="ARBA" id="ARBA00022692"/>
    </source>
</evidence>
<evidence type="ECO:0000313" key="13">
    <source>
        <dbReference type="Proteomes" id="UP000282438"/>
    </source>
</evidence>